<evidence type="ECO:0000313" key="2">
    <source>
        <dbReference type="EMBL" id="AUB81506.1"/>
    </source>
</evidence>
<dbReference type="SUPFAM" id="SSF56672">
    <property type="entry name" value="DNA/RNA polymerases"/>
    <property type="match status" value="1"/>
</dbReference>
<proteinExistence type="inferred from homology"/>
<comment type="similarity">
    <text evidence="1">Belongs to the bacterial reverse transcriptase family.</text>
</comment>
<protein>
    <submittedName>
        <fullName evidence="2">Uncharacterized protein</fullName>
    </submittedName>
</protein>
<dbReference type="Proteomes" id="UP000232638">
    <property type="component" value="Chromosome"/>
</dbReference>
<dbReference type="EMBL" id="CP020370">
    <property type="protein sequence ID" value="AUB81506.1"/>
    <property type="molecule type" value="Genomic_DNA"/>
</dbReference>
<dbReference type="AlphaFoldDB" id="A0A2K8U7F0"/>
<dbReference type="InterPro" id="IPR043502">
    <property type="entry name" value="DNA/RNA_pol_sf"/>
</dbReference>
<dbReference type="PANTHER" id="PTHR34047:SF8">
    <property type="entry name" value="PROTEIN YKFC"/>
    <property type="match status" value="1"/>
</dbReference>
<name>A0A2K8U7F0_9GAMM</name>
<dbReference type="PANTHER" id="PTHR34047">
    <property type="entry name" value="NUCLEAR INTRON MATURASE 1, MITOCHONDRIAL-RELATED"/>
    <property type="match status" value="1"/>
</dbReference>
<keyword evidence="3" id="KW-1185">Reference proteome</keyword>
<dbReference type="KEGG" id="tsy:THSYN_11455"/>
<gene>
    <name evidence="2" type="ORF">THSYN_11455</name>
</gene>
<accession>A0A2K8U7F0</accession>
<evidence type="ECO:0000313" key="3">
    <source>
        <dbReference type="Proteomes" id="UP000232638"/>
    </source>
</evidence>
<dbReference type="InterPro" id="IPR051083">
    <property type="entry name" value="GrpII_Intron_Splice-Mob/Def"/>
</dbReference>
<reference evidence="2 3" key="1">
    <citation type="submission" date="2017-03" db="EMBL/GenBank/DDBJ databases">
        <title>Complete genome sequence of Candidatus 'Thiodictyon syntrophicum' sp. nov. strain Cad16T, a photolithoautotroph purple sulfur bacterium isolated from an alpine meromictic lake.</title>
        <authorList>
            <person name="Luedin S.M."/>
            <person name="Pothier J.F."/>
            <person name="Danza F."/>
            <person name="Storelli N."/>
            <person name="Wittwer M."/>
            <person name="Tonolla M."/>
        </authorList>
    </citation>
    <scope>NUCLEOTIDE SEQUENCE [LARGE SCALE GENOMIC DNA]</scope>
    <source>
        <strain evidence="2 3">Cad16T</strain>
    </source>
</reference>
<organism evidence="2 3">
    <name type="scientific">Candidatus Thiodictyon syntrophicum</name>
    <dbReference type="NCBI Taxonomy" id="1166950"/>
    <lineage>
        <taxon>Bacteria</taxon>
        <taxon>Pseudomonadati</taxon>
        <taxon>Pseudomonadota</taxon>
        <taxon>Gammaproteobacteria</taxon>
        <taxon>Chromatiales</taxon>
        <taxon>Chromatiaceae</taxon>
        <taxon>Thiodictyon</taxon>
    </lineage>
</organism>
<dbReference type="RefSeq" id="WP_100919277.1">
    <property type="nucleotide sequence ID" value="NZ_CP020370.1"/>
</dbReference>
<evidence type="ECO:0000256" key="1">
    <source>
        <dbReference type="ARBA" id="ARBA00034120"/>
    </source>
</evidence>
<dbReference type="OrthoDB" id="9793236at2"/>
<sequence>MDHDWLLKMLSLRIDDRAFLNLICKWLKAGILDTHGTVLHPETGTPQGGIVSPVLANLYLHYALGFELFWFIDREGIPRVKRRTARKRLQGAIRRVKEWIKSHRHLPGMEFIKGLNRRLVGHYNYYGLRGNSADLWRFYRTAVVCAFKWLNRRGGKRKSFTGCGLRIMCLTVALSPKLVDLLPELCPSSGGLRQCA</sequence>